<accession>A0AAV3ZHV5</accession>
<dbReference type="EMBL" id="BLXT01002413">
    <property type="protein sequence ID" value="GFN94091.1"/>
    <property type="molecule type" value="Genomic_DNA"/>
</dbReference>
<comment type="caution">
    <text evidence="1">The sequence shown here is derived from an EMBL/GenBank/DDBJ whole genome shotgun (WGS) entry which is preliminary data.</text>
</comment>
<dbReference type="AlphaFoldDB" id="A0AAV3ZHV5"/>
<keyword evidence="2" id="KW-1185">Reference proteome</keyword>
<proteinExistence type="predicted"/>
<organism evidence="1 2">
    <name type="scientific">Plakobranchus ocellatus</name>
    <dbReference type="NCBI Taxonomy" id="259542"/>
    <lineage>
        <taxon>Eukaryota</taxon>
        <taxon>Metazoa</taxon>
        <taxon>Spiralia</taxon>
        <taxon>Lophotrochozoa</taxon>
        <taxon>Mollusca</taxon>
        <taxon>Gastropoda</taxon>
        <taxon>Heterobranchia</taxon>
        <taxon>Euthyneura</taxon>
        <taxon>Panpulmonata</taxon>
        <taxon>Sacoglossa</taxon>
        <taxon>Placobranchoidea</taxon>
        <taxon>Plakobranchidae</taxon>
        <taxon>Plakobranchus</taxon>
    </lineage>
</organism>
<evidence type="ECO:0000313" key="1">
    <source>
        <dbReference type="EMBL" id="GFN94091.1"/>
    </source>
</evidence>
<gene>
    <name evidence="1" type="ORF">PoB_002059700</name>
</gene>
<name>A0AAV3ZHV5_9GAST</name>
<reference evidence="1 2" key="1">
    <citation type="journal article" date="2021" name="Elife">
        <title>Chloroplast acquisition without the gene transfer in kleptoplastic sea slugs, Plakobranchus ocellatus.</title>
        <authorList>
            <person name="Maeda T."/>
            <person name="Takahashi S."/>
            <person name="Yoshida T."/>
            <person name="Shimamura S."/>
            <person name="Takaki Y."/>
            <person name="Nagai Y."/>
            <person name="Toyoda A."/>
            <person name="Suzuki Y."/>
            <person name="Arimoto A."/>
            <person name="Ishii H."/>
            <person name="Satoh N."/>
            <person name="Nishiyama T."/>
            <person name="Hasebe M."/>
            <person name="Maruyama T."/>
            <person name="Minagawa J."/>
            <person name="Obokata J."/>
            <person name="Shigenobu S."/>
        </authorList>
    </citation>
    <scope>NUCLEOTIDE SEQUENCE [LARGE SCALE GENOMIC DNA]</scope>
</reference>
<dbReference type="Proteomes" id="UP000735302">
    <property type="component" value="Unassembled WGS sequence"/>
</dbReference>
<sequence length="134" mass="15137">MLWRSSAGGVKMVRLRVNIMQILFYGVKMVRLRGDVQVLYCWTQDGQAQGRCAGPLLLDSRWSGSEKMCRSSFVGLKMARLREDVQVLFCWTQDGQAQERRAGPLLLDSRWSGSGGCRAGGVKIVRVREFLKSH</sequence>
<protein>
    <submittedName>
        <fullName evidence="1">Uncharacterized protein</fullName>
    </submittedName>
</protein>
<evidence type="ECO:0000313" key="2">
    <source>
        <dbReference type="Proteomes" id="UP000735302"/>
    </source>
</evidence>